<dbReference type="Proteomes" id="UP000187406">
    <property type="component" value="Unassembled WGS sequence"/>
</dbReference>
<protein>
    <submittedName>
        <fullName evidence="2">Uncharacterized protein</fullName>
    </submittedName>
</protein>
<organism evidence="2 3">
    <name type="scientific">Cephalotus follicularis</name>
    <name type="common">Albany pitcher plant</name>
    <dbReference type="NCBI Taxonomy" id="3775"/>
    <lineage>
        <taxon>Eukaryota</taxon>
        <taxon>Viridiplantae</taxon>
        <taxon>Streptophyta</taxon>
        <taxon>Embryophyta</taxon>
        <taxon>Tracheophyta</taxon>
        <taxon>Spermatophyta</taxon>
        <taxon>Magnoliopsida</taxon>
        <taxon>eudicotyledons</taxon>
        <taxon>Gunneridae</taxon>
        <taxon>Pentapetalae</taxon>
        <taxon>rosids</taxon>
        <taxon>fabids</taxon>
        <taxon>Oxalidales</taxon>
        <taxon>Cephalotaceae</taxon>
        <taxon>Cephalotus</taxon>
    </lineage>
</organism>
<accession>A0A1Q3ATE0</accession>
<proteinExistence type="predicted"/>
<sequence>SLSSPFLKNSLSSPSLKNSANASLSLSQSKQTHLPLSPSSPSLIPELQLRRRRHKFNIRHTVSDCLNLSRSEFVFINPNISHNTAWDCQPLVQKLLGRVWLCRMPLC</sequence>
<dbReference type="InParanoid" id="A0A1Q3ATE0"/>
<keyword evidence="3" id="KW-1185">Reference proteome</keyword>
<feature type="non-terminal residue" evidence="2">
    <location>
        <position position="1"/>
    </location>
</feature>
<dbReference type="EMBL" id="BDDD01000092">
    <property type="protein sequence ID" value="GAV59001.1"/>
    <property type="molecule type" value="Genomic_DNA"/>
</dbReference>
<reference evidence="3" key="1">
    <citation type="submission" date="2016-04" db="EMBL/GenBank/DDBJ databases">
        <title>Cephalotus genome sequencing.</title>
        <authorList>
            <person name="Fukushima K."/>
            <person name="Hasebe M."/>
            <person name="Fang X."/>
        </authorList>
    </citation>
    <scope>NUCLEOTIDE SEQUENCE [LARGE SCALE GENOMIC DNA]</scope>
    <source>
        <strain evidence="3">cv. St1</strain>
    </source>
</reference>
<name>A0A1Q3ATE0_CEPFO</name>
<feature type="region of interest" description="Disordered" evidence="1">
    <location>
        <begin position="1"/>
        <end position="41"/>
    </location>
</feature>
<comment type="caution">
    <text evidence="2">The sequence shown here is derived from an EMBL/GenBank/DDBJ whole genome shotgun (WGS) entry which is preliminary data.</text>
</comment>
<evidence type="ECO:0000256" key="1">
    <source>
        <dbReference type="SAM" id="MobiDB-lite"/>
    </source>
</evidence>
<gene>
    <name evidence="2" type="ORF">CFOL_v3_02534</name>
</gene>
<evidence type="ECO:0000313" key="3">
    <source>
        <dbReference type="Proteomes" id="UP000187406"/>
    </source>
</evidence>
<evidence type="ECO:0000313" key="2">
    <source>
        <dbReference type="EMBL" id="GAV59001.1"/>
    </source>
</evidence>
<dbReference type="AlphaFoldDB" id="A0A1Q3ATE0"/>